<keyword evidence="3" id="KW-1185">Reference proteome</keyword>
<dbReference type="STRING" id="1385699.A7A78_04455"/>
<evidence type="ECO:0000313" key="2">
    <source>
        <dbReference type="EMBL" id="OAD91073.1"/>
    </source>
</evidence>
<feature type="chain" id="PRO_5008392081" evidence="1">
    <location>
        <begin position="19"/>
        <end position="494"/>
    </location>
</feature>
<proteinExistence type="predicted"/>
<name>A0A1A9LD17_9FLAO</name>
<organism evidence="2 3">
    <name type="scientific">Aequorivita soesokkakensis</name>
    <dbReference type="NCBI Taxonomy" id="1385699"/>
    <lineage>
        <taxon>Bacteria</taxon>
        <taxon>Pseudomonadati</taxon>
        <taxon>Bacteroidota</taxon>
        <taxon>Flavobacteriia</taxon>
        <taxon>Flavobacteriales</taxon>
        <taxon>Flavobacteriaceae</taxon>
        <taxon>Aequorivita</taxon>
    </lineage>
</organism>
<sequence length="494" mass="56473">MFFRILFLSIFCVFSTFAQTPFLEIPNDLSKKNNSVENAYVVVDNEKKTFSTFMVNEQSINAYLYSQELEPISKFASKGLPEGYNEIIGKTIKNGQVRLYFKEYYNKKFGAVLFDFYREQSIETEFGFKLEDEIYLQSHSYQDRLYIITVSKKSSLLNIYTFQHDGKFEKKSFDFTENVFVNGKNEPTTLYKLLYDSFNGLTSVVKIEESNPNSLQITSNLSKIYDRGDSFILSIDKEGLFTYLLEFKVPELSVKIAAIEKLNGMGDEKFNTTNSYLYKDKIFQIGGNSKIMVLTVKELATKKELKRFVLSKDEDIPFKNSAIIEEYATNQSIKTKELDKTNLLLQIFNGGNSGVAVNPTSTGYQLTLGGNEIIKRGGGGFGGPMMFGGPGNGMMINSTSSGMVVTSGFNPTFFSFGSFPYNEANRTKRIECLFNEDFEHIDGEIPQNVFNRLRNHTSNLPKAKAETVFRMDDYFVYGRYFTIDNVYKFFKFSE</sequence>
<dbReference type="AlphaFoldDB" id="A0A1A9LD17"/>
<dbReference type="EMBL" id="LXIE01000023">
    <property type="protein sequence ID" value="OAD91073.1"/>
    <property type="molecule type" value="Genomic_DNA"/>
</dbReference>
<dbReference type="OrthoDB" id="912496at2"/>
<protein>
    <submittedName>
        <fullName evidence="2">Uncharacterized protein</fullName>
    </submittedName>
</protein>
<reference evidence="2 3" key="1">
    <citation type="submission" date="2016-05" db="EMBL/GenBank/DDBJ databases">
        <title>Genome sequencing of Vitellibacter soesokkakensis RSSK-12.</title>
        <authorList>
            <person name="Thevarajoo S."/>
            <person name="Selvaratnam C."/>
            <person name="Goh K.M."/>
            <person name="Chan K.-G."/>
            <person name="Chong C.S."/>
        </authorList>
    </citation>
    <scope>NUCLEOTIDE SEQUENCE [LARGE SCALE GENOMIC DNA]</scope>
    <source>
        <strain evidence="2 3">RSSK-12</strain>
    </source>
</reference>
<feature type="signal peptide" evidence="1">
    <location>
        <begin position="1"/>
        <end position="18"/>
    </location>
</feature>
<evidence type="ECO:0000256" key="1">
    <source>
        <dbReference type="SAM" id="SignalP"/>
    </source>
</evidence>
<dbReference type="Proteomes" id="UP000077552">
    <property type="component" value="Unassembled WGS sequence"/>
</dbReference>
<gene>
    <name evidence="2" type="ORF">A7A78_04455</name>
</gene>
<keyword evidence="1" id="KW-0732">Signal</keyword>
<comment type="caution">
    <text evidence="2">The sequence shown here is derived from an EMBL/GenBank/DDBJ whole genome shotgun (WGS) entry which is preliminary data.</text>
</comment>
<evidence type="ECO:0000313" key="3">
    <source>
        <dbReference type="Proteomes" id="UP000077552"/>
    </source>
</evidence>
<accession>A0A1A9LD17</accession>